<dbReference type="RefSeq" id="WP_055461197.1">
    <property type="nucleotide sequence ID" value="NZ_CYHG01000001.1"/>
</dbReference>
<evidence type="ECO:0000256" key="2">
    <source>
        <dbReference type="SAM" id="Phobius"/>
    </source>
</evidence>
<dbReference type="STRING" id="1137284.GCA_001418205_00039"/>
<keyword evidence="2" id="KW-1133">Transmembrane helix</keyword>
<dbReference type="InterPro" id="IPR025738">
    <property type="entry name" value="BatD"/>
</dbReference>
<evidence type="ECO:0000313" key="5">
    <source>
        <dbReference type="EMBL" id="CUB02210.1"/>
    </source>
</evidence>
<dbReference type="Pfam" id="PF13584">
    <property type="entry name" value="BatD"/>
    <property type="match status" value="1"/>
</dbReference>
<keyword evidence="2" id="KW-0472">Membrane</keyword>
<organism evidence="5 6">
    <name type="scientific">Marinomonas fungiae</name>
    <dbReference type="NCBI Taxonomy" id="1137284"/>
    <lineage>
        <taxon>Bacteria</taxon>
        <taxon>Pseudomonadati</taxon>
        <taxon>Pseudomonadota</taxon>
        <taxon>Gammaproteobacteria</taxon>
        <taxon>Oceanospirillales</taxon>
        <taxon>Oceanospirillaceae</taxon>
        <taxon>Marinomonas</taxon>
    </lineage>
</organism>
<evidence type="ECO:0000256" key="1">
    <source>
        <dbReference type="SAM" id="MobiDB-lite"/>
    </source>
</evidence>
<feature type="region of interest" description="Disordered" evidence="1">
    <location>
        <begin position="381"/>
        <end position="443"/>
    </location>
</feature>
<evidence type="ECO:0000313" key="6">
    <source>
        <dbReference type="Proteomes" id="UP000182769"/>
    </source>
</evidence>
<gene>
    <name evidence="5" type="ORF">Ga0061065_10140</name>
</gene>
<feature type="transmembrane region" description="Helical" evidence="2">
    <location>
        <begin position="463"/>
        <end position="483"/>
    </location>
</feature>
<protein>
    <submittedName>
        <fullName evidence="5">Oxygen tolerance</fullName>
    </submittedName>
</protein>
<feature type="signal peptide" evidence="3">
    <location>
        <begin position="1"/>
        <end position="30"/>
    </location>
</feature>
<dbReference type="InterPro" id="IPR057699">
    <property type="entry name" value="DUF7939"/>
</dbReference>
<feature type="compositionally biased region" description="Polar residues" evidence="1">
    <location>
        <begin position="387"/>
        <end position="396"/>
    </location>
</feature>
<name>A0A0K6IGC5_9GAMM</name>
<dbReference type="PANTHER" id="PTHR40940:SF1">
    <property type="entry name" value="PROTEIN BATD"/>
    <property type="match status" value="1"/>
</dbReference>
<feature type="compositionally biased region" description="Polar residues" evidence="1">
    <location>
        <begin position="433"/>
        <end position="442"/>
    </location>
</feature>
<evidence type="ECO:0000259" key="4">
    <source>
        <dbReference type="Pfam" id="PF25607"/>
    </source>
</evidence>
<dbReference type="Proteomes" id="UP000182769">
    <property type="component" value="Unassembled WGS sequence"/>
</dbReference>
<evidence type="ECO:0000256" key="3">
    <source>
        <dbReference type="SAM" id="SignalP"/>
    </source>
</evidence>
<keyword evidence="2" id="KW-0812">Transmembrane</keyword>
<feature type="domain" description="DUF7939" evidence="4">
    <location>
        <begin position="514"/>
        <end position="594"/>
    </location>
</feature>
<keyword evidence="6" id="KW-1185">Reference proteome</keyword>
<sequence length="614" mass="67015">MVANSSLLLRAIQWALAFLLALCLANSAHADQVTAALDKNVVAENEVVQLTIRTDFTNTGNGPDLTPLKRDFEILGRSQNSQFSFNLGTNQALNFWVVTLMPKAVGNFQIPPIQVGDKASEALYLEVKPAQQMTDRNGNPLVMLKFKANKTEPYVQEQVLITLELYSAVNIQSASLSMPNHPNLVTERLTDDQMRYEEINGTSYQIMTREYVAFPQRSGMLELSNQSIEGLVNTRNGTRKINVKSQPITLNVLPIPASYGNSNWLPTDAVAIRSTISNTVSNPRVGDTLIWEIDITAQGVLGEQLPTLNFASTRAYKLYPTSPSFESSTSINGVTGRQSMRIEVVPTQSGPLELPTVEINYWDPVSRSVKSASAKAPAVDIAPLPGTTETPNTNISAPLASSDANSDNQTQNLPPQSSSVAPISLAKPKAAPQTEQANSDQNAPAPLEVVVQSEEDDSNAWKGFLAAALIGIGVIGIGAWLWVRRKNHSKAPTGDEVPTLQEFAPLSSANETLAYQALINGCRDNNLATLRLNLLEWARHRWGDNTIRGVDDIKRLADTPHLTQLLMEAELVMYSHTAATQWNGNALADALEEYVTGEKKPSQASQLKTLYPNF</sequence>
<dbReference type="OrthoDB" id="5293418at2"/>
<reference evidence="6" key="1">
    <citation type="submission" date="2015-08" db="EMBL/GenBank/DDBJ databases">
        <authorList>
            <person name="Varghese N."/>
        </authorList>
    </citation>
    <scope>NUCLEOTIDE SEQUENCE [LARGE SCALE GENOMIC DNA]</scope>
    <source>
        <strain evidence="6">JCM 18476</strain>
    </source>
</reference>
<dbReference type="EMBL" id="CYHG01000001">
    <property type="protein sequence ID" value="CUB02210.1"/>
    <property type="molecule type" value="Genomic_DNA"/>
</dbReference>
<feature type="chain" id="PRO_5005505471" evidence="3">
    <location>
        <begin position="31"/>
        <end position="614"/>
    </location>
</feature>
<keyword evidence="3" id="KW-0732">Signal</keyword>
<proteinExistence type="predicted"/>
<feature type="compositionally biased region" description="Polar residues" evidence="1">
    <location>
        <begin position="402"/>
        <end position="421"/>
    </location>
</feature>
<dbReference type="Pfam" id="PF25607">
    <property type="entry name" value="DUF7939"/>
    <property type="match status" value="1"/>
</dbReference>
<dbReference type="PANTHER" id="PTHR40940">
    <property type="entry name" value="PROTEIN BATD-RELATED"/>
    <property type="match status" value="1"/>
</dbReference>
<accession>A0A0K6IGC5</accession>
<dbReference type="AlphaFoldDB" id="A0A0K6IGC5"/>